<evidence type="ECO:0000313" key="2">
    <source>
        <dbReference type="EMBL" id="RRT59974.1"/>
    </source>
</evidence>
<organism evidence="2 3">
    <name type="scientific">Ensete ventricosum</name>
    <name type="common">Abyssinian banana</name>
    <name type="synonym">Musa ensete</name>
    <dbReference type="NCBI Taxonomy" id="4639"/>
    <lineage>
        <taxon>Eukaryota</taxon>
        <taxon>Viridiplantae</taxon>
        <taxon>Streptophyta</taxon>
        <taxon>Embryophyta</taxon>
        <taxon>Tracheophyta</taxon>
        <taxon>Spermatophyta</taxon>
        <taxon>Magnoliopsida</taxon>
        <taxon>Liliopsida</taxon>
        <taxon>Zingiberales</taxon>
        <taxon>Musaceae</taxon>
        <taxon>Ensete</taxon>
    </lineage>
</organism>
<dbReference type="AlphaFoldDB" id="A0A426Z7K5"/>
<evidence type="ECO:0008006" key="4">
    <source>
        <dbReference type="Google" id="ProtNLM"/>
    </source>
</evidence>
<evidence type="ECO:0000256" key="1">
    <source>
        <dbReference type="SAM" id="SignalP"/>
    </source>
</evidence>
<evidence type="ECO:0000313" key="3">
    <source>
        <dbReference type="Proteomes" id="UP000287651"/>
    </source>
</evidence>
<dbReference type="Proteomes" id="UP000287651">
    <property type="component" value="Unassembled WGS sequence"/>
</dbReference>
<comment type="caution">
    <text evidence="2">The sequence shown here is derived from an EMBL/GenBank/DDBJ whole genome shotgun (WGS) entry which is preliminary data.</text>
</comment>
<reference evidence="2 3" key="1">
    <citation type="journal article" date="2014" name="Agronomy (Basel)">
        <title>A Draft Genome Sequence for Ensete ventricosum, the Drought-Tolerant Tree Against Hunger.</title>
        <authorList>
            <person name="Harrison J."/>
            <person name="Moore K.A."/>
            <person name="Paszkiewicz K."/>
            <person name="Jones T."/>
            <person name="Grant M."/>
            <person name="Ambacheew D."/>
            <person name="Muzemil S."/>
            <person name="Studholme D.J."/>
        </authorList>
    </citation>
    <scope>NUCLEOTIDE SEQUENCE [LARGE SCALE GENOMIC DNA]</scope>
</reference>
<feature type="signal peptide" evidence="1">
    <location>
        <begin position="1"/>
        <end position="16"/>
    </location>
</feature>
<name>A0A426Z7K5_ENSVE</name>
<sequence length="105" mass="12205">MCYACLFICSLCLVEGTPPAHALAVKHGAIFLDIFRKHQWSPAFTLKTGRSQRCSRRHSSRQAGPRAHLCVVYEACCCSLRYHCSIRYWTKAFGEEENCWHRRKR</sequence>
<protein>
    <recommendedName>
        <fullName evidence="4">Secreted protein</fullName>
    </recommendedName>
</protein>
<gene>
    <name evidence="2" type="ORF">B296_00017639</name>
</gene>
<proteinExistence type="predicted"/>
<feature type="chain" id="PRO_5019144175" description="Secreted protein" evidence="1">
    <location>
        <begin position="17"/>
        <end position="105"/>
    </location>
</feature>
<dbReference type="EMBL" id="AMZH03007985">
    <property type="protein sequence ID" value="RRT59974.1"/>
    <property type="molecule type" value="Genomic_DNA"/>
</dbReference>
<accession>A0A426Z7K5</accession>
<keyword evidence="1" id="KW-0732">Signal</keyword>